<dbReference type="EMBL" id="CP019609">
    <property type="protein sequence ID" value="AQP52784.1"/>
    <property type="molecule type" value="Genomic_DNA"/>
</dbReference>
<gene>
    <name evidence="1" type="ORF">BW732_00160</name>
</gene>
<proteinExistence type="predicted"/>
<organism evidence="1 2">
    <name type="scientific">Vagococcus penaei</name>
    <dbReference type="NCBI Taxonomy" id="633807"/>
    <lineage>
        <taxon>Bacteria</taxon>
        <taxon>Bacillati</taxon>
        <taxon>Bacillota</taxon>
        <taxon>Bacilli</taxon>
        <taxon>Lactobacillales</taxon>
        <taxon>Enterococcaceae</taxon>
        <taxon>Vagococcus</taxon>
    </lineage>
</organism>
<dbReference type="Pfam" id="PF06166">
    <property type="entry name" value="DUF979"/>
    <property type="match status" value="1"/>
</dbReference>
<dbReference type="STRING" id="633807.BW732_00160"/>
<name>A0A1Q2D362_9ENTE</name>
<accession>A0A1Q2D362</accession>
<keyword evidence="2" id="KW-1185">Reference proteome</keyword>
<reference evidence="1 2" key="1">
    <citation type="journal article" date="2010" name="Int. J. Syst. Evol. Microbiol.">
        <title>Vagococcus penaei sp. nov., isolated from spoilage microbiota of cooked shrimp (Penaeus vannamei).</title>
        <authorList>
            <person name="Jaffres E."/>
            <person name="Prevost H."/>
            <person name="Rossero A."/>
            <person name="Joffraud J.J."/>
            <person name="Dousset X."/>
        </authorList>
    </citation>
    <scope>NUCLEOTIDE SEQUENCE [LARGE SCALE GENOMIC DNA]</scope>
    <source>
        <strain evidence="1 2">CD276</strain>
    </source>
</reference>
<dbReference type="KEGG" id="vpi:BW732_00160"/>
<sequence length="307" mass="32826">MQELFDKLLEFFYVLVGLQLLYTGFKVFQDKNNSKRIGSGIFWIDLGLLFALGKVLPGVVSGLLVVLLGVITLFKQFEISQFKVPSQEKLEANAKKYGNLIFIPVLSLAIVSVIMVKIFPASSIAAIGIASIVGIILAMIIFKSTAKETINESNRMVQAMGTSGILPQLLAALGAIFALAGVGDVISGIIGGVVPEGNRFFGVVAYVLGMVFFTMIMGNAFAAFTVITAGIGLPFVILQGADPIITAALAMTAGFCGTLLTPMAANFNILPASLLEMKNEFGVIKEQAITALILIVVHIVLMYYWAF</sequence>
<dbReference type="InterPro" id="IPR009323">
    <property type="entry name" value="DUF979"/>
</dbReference>
<dbReference type="OrthoDB" id="1689651at2"/>
<dbReference type="Proteomes" id="UP000188246">
    <property type="component" value="Chromosome"/>
</dbReference>
<evidence type="ECO:0000313" key="1">
    <source>
        <dbReference type="EMBL" id="AQP52784.1"/>
    </source>
</evidence>
<protein>
    <submittedName>
        <fullName evidence="1">Uncharacterized protein</fullName>
    </submittedName>
</protein>
<evidence type="ECO:0000313" key="2">
    <source>
        <dbReference type="Proteomes" id="UP000188246"/>
    </source>
</evidence>
<dbReference type="AlphaFoldDB" id="A0A1Q2D362"/>
<dbReference type="RefSeq" id="WP_077274888.1">
    <property type="nucleotide sequence ID" value="NZ_CP019609.1"/>
</dbReference>